<name>A0ABM7RDN4_9BACT</name>
<reference evidence="1 2" key="1">
    <citation type="submission" date="2021-06" db="EMBL/GenBank/DDBJ databases">
        <title>Complete genome of Haloferula helveola possessing various polysaccharide degrading enzymes.</title>
        <authorList>
            <person name="Takami H."/>
            <person name="Huang C."/>
            <person name="Hamasaki K."/>
        </authorList>
    </citation>
    <scope>NUCLEOTIDE SEQUENCE [LARGE SCALE GENOMIC DNA]</scope>
    <source>
        <strain evidence="1 2">CN-1</strain>
    </source>
</reference>
<organism evidence="1 2">
    <name type="scientific">Haloferula helveola</name>
    <dbReference type="NCBI Taxonomy" id="490095"/>
    <lineage>
        <taxon>Bacteria</taxon>
        <taxon>Pseudomonadati</taxon>
        <taxon>Verrucomicrobiota</taxon>
        <taxon>Verrucomicrobiia</taxon>
        <taxon>Verrucomicrobiales</taxon>
        <taxon>Verrucomicrobiaceae</taxon>
        <taxon>Haloferula</taxon>
    </lineage>
</organism>
<accession>A0ABM7RDN4</accession>
<dbReference type="Pfam" id="PF11185">
    <property type="entry name" value="DUF2971"/>
    <property type="match status" value="1"/>
</dbReference>
<dbReference type="Proteomes" id="UP001374893">
    <property type="component" value="Chromosome"/>
</dbReference>
<gene>
    <name evidence="1" type="ORF">HAHE_08220</name>
</gene>
<evidence type="ECO:0000313" key="2">
    <source>
        <dbReference type="Proteomes" id="UP001374893"/>
    </source>
</evidence>
<dbReference type="InterPro" id="IPR021352">
    <property type="entry name" value="DUF2971"/>
</dbReference>
<proteinExistence type="predicted"/>
<evidence type="ECO:0000313" key="1">
    <source>
        <dbReference type="EMBL" id="BCX46914.1"/>
    </source>
</evidence>
<sequence length="597" mass="68979">MEFDTRETRTPEFRWCDCEFFVGTDDSVQSLVEQGHRILRVPLTNYKLHAIFRRKHGEQTHAEDTETDDAETEDKVIITDSRPLVDTLITALKELKELKPKHKLLEIIDPETSPEQARLPSEITFKDACNYDSPKLYILTAPGVDVYVDKAKQPDTLISEHLIDISVPTFICARINTGLLQDENKVLKCLTSLQGIFAYIVERSVDFAKLTPDSPKADDFWVEYFKNSSEVYDRITRDHENLISPFVRYRFDIDRGRTISDDRFREQLTRPRRFANIISRHAEPPDSIDSEKDGPRSEDIAAQVLELHRLRPAAGSKLVLTHYCDLDTVWAMLNSAKDDSKRSNPGLRLWATPVNLLNDEMEGQELFKWIEKALSKNQGASKLSNYLQWIREPPGTNSRGLITVTTSFSLEDSFEEAGDNLDMWRAYGGNNGVALTMELDHGFDELSQLYAVKYADDEFARTWALLQRECVSCPKEVEGHPDSFWMNLEMLRFCYKHPRWQTEREARIIRPVTINELRSVEGCQDGDASKARFFEPSEPFFMRRSVTNRTKVTLGPLLSQNKIGRHRVALRVRKIFQETLGYEPYVDFSKTKYRLTQ</sequence>
<protein>
    <submittedName>
        <fullName evidence="1">DUF2971 domain-containing protein</fullName>
    </submittedName>
</protein>
<keyword evidence="2" id="KW-1185">Reference proteome</keyword>
<dbReference type="EMBL" id="AP024702">
    <property type="protein sequence ID" value="BCX46914.1"/>
    <property type="molecule type" value="Genomic_DNA"/>
</dbReference>